<evidence type="ECO:0000259" key="12">
    <source>
        <dbReference type="Pfam" id="PF00288"/>
    </source>
</evidence>
<evidence type="ECO:0000256" key="9">
    <source>
        <dbReference type="ARBA" id="ARBA00023144"/>
    </source>
</evidence>
<dbReference type="AlphaFoldDB" id="A0A3E0D6G2"/>
<dbReference type="PROSITE" id="PS00106">
    <property type="entry name" value="GALACTOKINASE"/>
    <property type="match status" value="1"/>
</dbReference>
<dbReference type="Gene3D" id="3.30.230.10">
    <property type="match status" value="1"/>
</dbReference>
<dbReference type="InterPro" id="IPR013750">
    <property type="entry name" value="GHMP_kinase_C_dom"/>
</dbReference>
<dbReference type="FunFam" id="3.30.70.890:FF:000001">
    <property type="entry name" value="Galactokinase"/>
    <property type="match status" value="1"/>
</dbReference>
<name>A0A3E0D6G2_9BACT</name>
<dbReference type="PROSITE" id="PS00627">
    <property type="entry name" value="GHMP_KINASES_ATP"/>
    <property type="match status" value="1"/>
</dbReference>
<dbReference type="EMBL" id="QUNF01000038">
    <property type="protein sequence ID" value="REG78246.1"/>
    <property type="molecule type" value="Genomic_DNA"/>
</dbReference>
<dbReference type="InterPro" id="IPR006203">
    <property type="entry name" value="GHMP_knse_ATP-bd_CS"/>
</dbReference>
<evidence type="ECO:0000256" key="4">
    <source>
        <dbReference type="ARBA" id="ARBA00022723"/>
    </source>
</evidence>
<evidence type="ECO:0000256" key="8">
    <source>
        <dbReference type="ARBA" id="ARBA00022842"/>
    </source>
</evidence>
<dbReference type="GO" id="GO:0005524">
    <property type="term" value="F:ATP binding"/>
    <property type="evidence" value="ECO:0007669"/>
    <property type="project" value="UniProtKB-UniRule"/>
</dbReference>
<dbReference type="GO" id="GO:0046872">
    <property type="term" value="F:metal ion binding"/>
    <property type="evidence" value="ECO:0007669"/>
    <property type="project" value="UniProtKB-KW"/>
</dbReference>
<proteinExistence type="inferred from homology"/>
<dbReference type="PRINTS" id="PR00473">
    <property type="entry name" value="GALCTOKINASE"/>
</dbReference>
<protein>
    <recommendedName>
        <fullName evidence="11">Galactokinase</fullName>
        <ecNumber evidence="11">2.7.1.6</ecNumber>
    </recommendedName>
</protein>
<dbReference type="Pfam" id="PF00288">
    <property type="entry name" value="GHMP_kinases_N"/>
    <property type="match status" value="1"/>
</dbReference>
<evidence type="ECO:0000256" key="2">
    <source>
        <dbReference type="ARBA" id="ARBA00022490"/>
    </source>
</evidence>
<keyword evidence="6 15" id="KW-0418">Kinase</keyword>
<dbReference type="FunFam" id="3.30.230.10:FF:000017">
    <property type="entry name" value="Galactokinase"/>
    <property type="match status" value="1"/>
</dbReference>
<dbReference type="PRINTS" id="PR00959">
    <property type="entry name" value="MEVGALKINASE"/>
</dbReference>
<dbReference type="InterPro" id="IPR006206">
    <property type="entry name" value="Mevalonate/galactokinase"/>
</dbReference>
<keyword evidence="3" id="KW-0808">Transferase</keyword>
<evidence type="ECO:0000256" key="1">
    <source>
        <dbReference type="ARBA" id="ARBA00006566"/>
    </source>
</evidence>
<feature type="domain" description="Galactokinase N-terminal" evidence="14">
    <location>
        <begin position="7"/>
        <end position="55"/>
    </location>
</feature>
<keyword evidence="10" id="KW-0119">Carbohydrate metabolism</keyword>
<dbReference type="InterPro" id="IPR014721">
    <property type="entry name" value="Ribsml_uS5_D2-typ_fold_subgr"/>
</dbReference>
<keyword evidence="5" id="KW-0547">Nucleotide-binding</keyword>
<evidence type="ECO:0000256" key="5">
    <source>
        <dbReference type="ARBA" id="ARBA00022741"/>
    </source>
</evidence>
<dbReference type="NCBIfam" id="TIGR00131">
    <property type="entry name" value="gal_kin"/>
    <property type="match status" value="1"/>
</dbReference>
<dbReference type="PANTHER" id="PTHR10457:SF7">
    <property type="entry name" value="GALACTOKINASE-RELATED"/>
    <property type="match status" value="1"/>
</dbReference>
<keyword evidence="8" id="KW-0460">Magnesium</keyword>
<evidence type="ECO:0000256" key="7">
    <source>
        <dbReference type="ARBA" id="ARBA00022840"/>
    </source>
</evidence>
<dbReference type="GO" id="GO:0006012">
    <property type="term" value="P:galactose metabolic process"/>
    <property type="evidence" value="ECO:0007669"/>
    <property type="project" value="UniProtKB-UniRule"/>
</dbReference>
<dbReference type="PIRSF" id="PIRSF000530">
    <property type="entry name" value="Galactokinase"/>
    <property type="match status" value="1"/>
</dbReference>
<evidence type="ECO:0000256" key="10">
    <source>
        <dbReference type="ARBA" id="ARBA00023277"/>
    </source>
</evidence>
<dbReference type="InterPro" id="IPR019741">
    <property type="entry name" value="Galactokinase_CS"/>
</dbReference>
<dbReference type="GO" id="GO:0005829">
    <property type="term" value="C:cytosol"/>
    <property type="evidence" value="ECO:0007669"/>
    <property type="project" value="TreeGrafter"/>
</dbReference>
<keyword evidence="16" id="KW-1185">Reference proteome</keyword>
<comment type="similarity">
    <text evidence="1">Belongs to the GHMP kinase family. GalK subfamily.</text>
</comment>
<accession>A0A3E0D6G2</accession>
<evidence type="ECO:0000256" key="3">
    <source>
        <dbReference type="ARBA" id="ARBA00022679"/>
    </source>
</evidence>
<reference evidence="15 16" key="1">
    <citation type="submission" date="2018-08" db="EMBL/GenBank/DDBJ databases">
        <title>Genomic Encyclopedia of Archaeal and Bacterial Type Strains, Phase II (KMG-II): from individual species to whole genera.</title>
        <authorList>
            <person name="Goeker M."/>
        </authorList>
    </citation>
    <scope>NUCLEOTIDE SEQUENCE [LARGE SCALE GENOMIC DNA]</scope>
    <source>
        <strain evidence="15 16">DSM 15986</strain>
    </source>
</reference>
<sequence length="382" mass="42387">MKNTIAQTFKKLFNSEPVLAFAPGRINLIGEHTDYQEGLVFPAAIEQGIWVAIQKNDLPSCRLYSEDYKEEFVFDINSFSPKKGHWANYTMGVVSQFRQAGYKLEGFDLVFGGNIPASGLSSSAALSVAIGMALTELFKFTITKKSIVLYAQKAEHLFADVKCGIMDPYASAFGVKNRALLLDCRTNTHFEVEADFGDHSLLLVNSKVKHSLADSAYNERREACEESVKLLKTSYPDAITLRDIPVKDLEKVQQILPTNLYPKAKHVITEIERVNLASKALHASDLIVFGNLLKESHRSLSQDFEVSCEELDFLAEKSWELPGVIGSRMMGGGFGGCTLNLVKIDFLEEFKKQIKSSYQSAFALEPEFIEVALSDGASIIPS</sequence>
<evidence type="ECO:0000259" key="14">
    <source>
        <dbReference type="Pfam" id="PF10509"/>
    </source>
</evidence>
<dbReference type="Pfam" id="PF08544">
    <property type="entry name" value="GHMP_kinases_C"/>
    <property type="match status" value="1"/>
</dbReference>
<keyword evidence="4" id="KW-0479">Metal-binding</keyword>
<evidence type="ECO:0000259" key="13">
    <source>
        <dbReference type="Pfam" id="PF08544"/>
    </source>
</evidence>
<evidence type="ECO:0000313" key="16">
    <source>
        <dbReference type="Proteomes" id="UP000256405"/>
    </source>
</evidence>
<dbReference type="Pfam" id="PF10509">
    <property type="entry name" value="GalKase_gal_bdg"/>
    <property type="match status" value="1"/>
</dbReference>
<dbReference type="Proteomes" id="UP000256405">
    <property type="component" value="Unassembled WGS sequence"/>
</dbReference>
<dbReference type="InterPro" id="IPR006204">
    <property type="entry name" value="GHMP_kinase_N_dom"/>
</dbReference>
<evidence type="ECO:0000313" key="15">
    <source>
        <dbReference type="EMBL" id="REG78246.1"/>
    </source>
</evidence>
<dbReference type="SUPFAM" id="SSF54211">
    <property type="entry name" value="Ribosomal protein S5 domain 2-like"/>
    <property type="match status" value="1"/>
</dbReference>
<dbReference type="PANTHER" id="PTHR10457">
    <property type="entry name" value="MEVALONATE KINASE/GALACTOKINASE"/>
    <property type="match status" value="1"/>
</dbReference>
<keyword evidence="9" id="KW-0299">Galactose metabolism</keyword>
<organism evidence="15 16">
    <name type="scientific">Algoriphagus antarcticus</name>
    <dbReference type="NCBI Taxonomy" id="238540"/>
    <lineage>
        <taxon>Bacteria</taxon>
        <taxon>Pseudomonadati</taxon>
        <taxon>Bacteroidota</taxon>
        <taxon>Cytophagia</taxon>
        <taxon>Cytophagales</taxon>
        <taxon>Cyclobacteriaceae</taxon>
        <taxon>Algoriphagus</taxon>
    </lineage>
</organism>
<keyword evidence="7" id="KW-0067">ATP-binding</keyword>
<keyword evidence="2" id="KW-0963">Cytoplasm</keyword>
<evidence type="ECO:0000256" key="6">
    <source>
        <dbReference type="ARBA" id="ARBA00022777"/>
    </source>
</evidence>
<dbReference type="InterPro" id="IPR020568">
    <property type="entry name" value="Ribosomal_Su5_D2-typ_SF"/>
</dbReference>
<dbReference type="GO" id="GO:0004335">
    <property type="term" value="F:galactokinase activity"/>
    <property type="evidence" value="ECO:0007669"/>
    <property type="project" value="UniProtKB-UniRule"/>
</dbReference>
<feature type="domain" description="GHMP kinase N-terminal" evidence="12">
    <location>
        <begin position="88"/>
        <end position="174"/>
    </location>
</feature>
<dbReference type="InterPro" id="IPR000705">
    <property type="entry name" value="Galactokinase"/>
</dbReference>
<dbReference type="RefSeq" id="WP_086543780.1">
    <property type="nucleotide sequence ID" value="NZ_MSSW01000090.1"/>
</dbReference>
<feature type="domain" description="GHMP kinase C-terminal" evidence="13">
    <location>
        <begin position="279"/>
        <end position="339"/>
    </location>
</feature>
<dbReference type="InterPro" id="IPR019539">
    <property type="entry name" value="GalKase_N"/>
</dbReference>
<comment type="caution">
    <text evidence="15">The sequence shown here is derived from an EMBL/GenBank/DDBJ whole genome shotgun (WGS) entry which is preliminary data.</text>
</comment>
<evidence type="ECO:0000256" key="11">
    <source>
        <dbReference type="NCBIfam" id="TIGR00131"/>
    </source>
</evidence>
<dbReference type="InterPro" id="IPR036554">
    <property type="entry name" value="GHMP_kinase_C_sf"/>
</dbReference>
<gene>
    <name evidence="15" type="ORF">C8N25_1385</name>
</gene>
<dbReference type="SUPFAM" id="SSF55060">
    <property type="entry name" value="GHMP Kinase, C-terminal domain"/>
    <property type="match status" value="1"/>
</dbReference>
<dbReference type="Gene3D" id="3.30.70.890">
    <property type="entry name" value="GHMP kinase, C-terminal domain"/>
    <property type="match status" value="1"/>
</dbReference>
<dbReference type="OrthoDB" id="250531at2"/>
<dbReference type="EC" id="2.7.1.6" evidence="11"/>